<proteinExistence type="predicted"/>
<organism evidence="1 2">
    <name type="scientific">Eumeta variegata</name>
    <name type="common">Bagworm moth</name>
    <name type="synonym">Eumeta japonica</name>
    <dbReference type="NCBI Taxonomy" id="151549"/>
    <lineage>
        <taxon>Eukaryota</taxon>
        <taxon>Metazoa</taxon>
        <taxon>Ecdysozoa</taxon>
        <taxon>Arthropoda</taxon>
        <taxon>Hexapoda</taxon>
        <taxon>Insecta</taxon>
        <taxon>Pterygota</taxon>
        <taxon>Neoptera</taxon>
        <taxon>Endopterygota</taxon>
        <taxon>Lepidoptera</taxon>
        <taxon>Glossata</taxon>
        <taxon>Ditrysia</taxon>
        <taxon>Tineoidea</taxon>
        <taxon>Psychidae</taxon>
        <taxon>Oiketicinae</taxon>
        <taxon>Eumeta</taxon>
    </lineage>
</organism>
<keyword evidence="2" id="KW-1185">Reference proteome</keyword>
<name>A0A4C1Y4Q0_EUMVA</name>
<evidence type="ECO:0008006" key="3">
    <source>
        <dbReference type="Google" id="ProtNLM"/>
    </source>
</evidence>
<reference evidence="1 2" key="1">
    <citation type="journal article" date="2019" name="Commun. Biol.">
        <title>The bagworm genome reveals a unique fibroin gene that provides high tensile strength.</title>
        <authorList>
            <person name="Kono N."/>
            <person name="Nakamura H."/>
            <person name="Ohtoshi R."/>
            <person name="Tomita M."/>
            <person name="Numata K."/>
            <person name="Arakawa K."/>
        </authorList>
    </citation>
    <scope>NUCLEOTIDE SEQUENCE [LARGE SCALE GENOMIC DNA]</scope>
</reference>
<sequence>MPCRGLNSVGDTVSQTVAVGHQSTKASKPFKATVDPLLVNNQCAFRSRQSTLNAINLIINIAKDAVAGIRWKRSTKKYYLVVTLDIKNAFNSASWQAVHVGTKALVVGATLSRLTPNVGGPKQKRRAILTSALKVTNTFRTVSEDTACIIVGMLPIAMLVEERRALYWHKKTSTLCHEDLKTEERQNTKYSGNCSQRENSTRDQSRNNALIESSVGCNMYIRDGCPWFSKTFAGQNCASATTRYSQRPSLGQTSALIFMWPARPRSELTPCAPMSARFGSPVISRHNLRAAARPIGPRDELRDAVTSLMSHIRDCANYVTGADAGARDLIPECYTFNSCSYLMYRSEAN</sequence>
<comment type="caution">
    <text evidence="1">The sequence shown here is derived from an EMBL/GenBank/DDBJ whole genome shotgun (WGS) entry which is preliminary data.</text>
</comment>
<protein>
    <recommendedName>
        <fullName evidence="3">Reverse transcriptase domain-containing protein</fullName>
    </recommendedName>
</protein>
<evidence type="ECO:0000313" key="1">
    <source>
        <dbReference type="EMBL" id="GBP69365.1"/>
    </source>
</evidence>
<accession>A0A4C1Y4Q0</accession>
<dbReference type="Proteomes" id="UP000299102">
    <property type="component" value="Unassembled WGS sequence"/>
</dbReference>
<gene>
    <name evidence="1" type="ORF">EVAR_53442_1</name>
</gene>
<dbReference type="EMBL" id="BGZK01001038">
    <property type="protein sequence ID" value="GBP69365.1"/>
    <property type="molecule type" value="Genomic_DNA"/>
</dbReference>
<dbReference type="AlphaFoldDB" id="A0A4C1Y4Q0"/>
<evidence type="ECO:0000313" key="2">
    <source>
        <dbReference type="Proteomes" id="UP000299102"/>
    </source>
</evidence>
<dbReference type="OrthoDB" id="10643355at2759"/>